<reference evidence="2 3" key="1">
    <citation type="journal article" date="2007" name="Genome Res.">
        <title>Genome characteristics of facultatively symbiotic Frankia sp. strains reflect host range and host plant biogeography.</title>
        <authorList>
            <person name="Normand P."/>
            <person name="Lapierre P."/>
            <person name="Tisa L.S."/>
            <person name="Gogarten J.P."/>
            <person name="Alloisio N."/>
            <person name="Bagnarol E."/>
            <person name="Bassi C.A."/>
            <person name="Berry A.M."/>
            <person name="Bickhart D.M."/>
            <person name="Choisne N."/>
            <person name="Couloux A."/>
            <person name="Cournoyer B."/>
            <person name="Cruveiller S."/>
            <person name="Daubin V."/>
            <person name="Demange N."/>
            <person name="Francino M.P."/>
            <person name="Goltsman E."/>
            <person name="Huang Y."/>
            <person name="Kopp O.R."/>
            <person name="Labarre L."/>
            <person name="Lapidus A."/>
            <person name="Lavire C."/>
            <person name="Marechal J."/>
            <person name="Martinez M."/>
            <person name="Mastronunzio J.E."/>
            <person name="Mullin B.C."/>
            <person name="Niemann J."/>
            <person name="Pujic P."/>
            <person name="Rawnsley T."/>
            <person name="Rouy Z."/>
            <person name="Schenowitz C."/>
            <person name="Sellstedt A."/>
            <person name="Tavares F."/>
            <person name="Tomkins J.P."/>
            <person name="Vallenet D."/>
            <person name="Valverde C."/>
            <person name="Wall L.G."/>
            <person name="Wang Y."/>
            <person name="Medigue C."/>
            <person name="Benson D.R."/>
        </authorList>
    </citation>
    <scope>NUCLEOTIDE SEQUENCE [LARGE SCALE GENOMIC DNA]</scope>
    <source>
        <strain evidence="3">DSM 45986 / CECT 9034 / ACN14a</strain>
    </source>
</reference>
<feature type="region of interest" description="Disordered" evidence="1">
    <location>
        <begin position="96"/>
        <end position="117"/>
    </location>
</feature>
<dbReference type="HOGENOM" id="CLU_1978247_0_0_11"/>
<sequence>MVNNLDDGRTMGRPLKGKAAAAGLSAVAAVCMTVGPLASGAWAGGHVPPPAVNQWHGPDRWDWNRNRPVQNWDRQNWDRQNWNRRNWWRQDQSRRGGWYPDRWHPQPGPGWYGPRDRDQRPIVIVR</sequence>
<evidence type="ECO:0000313" key="2">
    <source>
        <dbReference type="EMBL" id="CAJ62857.1"/>
    </source>
</evidence>
<organism evidence="2 3">
    <name type="scientific">Frankia alni (strain DSM 45986 / CECT 9034 / ACN14a)</name>
    <dbReference type="NCBI Taxonomy" id="326424"/>
    <lineage>
        <taxon>Bacteria</taxon>
        <taxon>Bacillati</taxon>
        <taxon>Actinomycetota</taxon>
        <taxon>Actinomycetes</taxon>
        <taxon>Frankiales</taxon>
        <taxon>Frankiaceae</taxon>
        <taxon>Frankia</taxon>
    </lineage>
</organism>
<proteinExistence type="predicted"/>
<protein>
    <submittedName>
        <fullName evidence="2">Uncharacterized protein</fullName>
    </submittedName>
</protein>
<keyword evidence="3" id="KW-1185">Reference proteome</keyword>
<dbReference type="EMBL" id="CT573213">
    <property type="protein sequence ID" value="CAJ62857.1"/>
    <property type="molecule type" value="Genomic_DNA"/>
</dbReference>
<evidence type="ECO:0000313" key="3">
    <source>
        <dbReference type="Proteomes" id="UP000000657"/>
    </source>
</evidence>
<accession>Q0RI15</accession>
<dbReference type="Proteomes" id="UP000000657">
    <property type="component" value="Chromosome"/>
</dbReference>
<name>Q0RI15_FRAAA</name>
<gene>
    <name evidence="2" type="ordered locus">FRAAL4215</name>
</gene>
<dbReference type="AlphaFoldDB" id="Q0RI15"/>
<dbReference type="KEGG" id="fal:FRAAL4215"/>
<evidence type="ECO:0000256" key="1">
    <source>
        <dbReference type="SAM" id="MobiDB-lite"/>
    </source>
</evidence>